<evidence type="ECO:0000313" key="3">
    <source>
        <dbReference type="EMBL" id="KPJ20135.1"/>
    </source>
</evidence>
<keyword evidence="2" id="KW-0732">Signal</keyword>
<organism evidence="3 4">
    <name type="scientific">Papilio machaon</name>
    <name type="common">Old World swallowtail butterfly</name>
    <dbReference type="NCBI Taxonomy" id="76193"/>
    <lineage>
        <taxon>Eukaryota</taxon>
        <taxon>Metazoa</taxon>
        <taxon>Ecdysozoa</taxon>
        <taxon>Arthropoda</taxon>
        <taxon>Hexapoda</taxon>
        <taxon>Insecta</taxon>
        <taxon>Pterygota</taxon>
        <taxon>Neoptera</taxon>
        <taxon>Endopterygota</taxon>
        <taxon>Lepidoptera</taxon>
        <taxon>Glossata</taxon>
        <taxon>Ditrysia</taxon>
        <taxon>Papilionoidea</taxon>
        <taxon>Papilionidae</taxon>
        <taxon>Papilioninae</taxon>
        <taxon>Papilio</taxon>
    </lineage>
</organism>
<dbReference type="AlphaFoldDB" id="A0A0N1PIF4"/>
<protein>
    <submittedName>
        <fullName evidence="3">Uncharacterized protein</fullName>
    </submittedName>
</protein>
<gene>
    <name evidence="3" type="ORF">RR48_03343</name>
</gene>
<sequence length="179" mass="19415">MDVTTRALVLALAALAIVARAHLPSHDNILRVQLWDAEGLSRDPVPPRISESSLNHRRLKVNVNSLYDAMMKESEHGAGRFARHKVRHKRRRPRQSGTDLPWRFHSDAGSLNVAAFDDTVPWDVIEGDRGLGNASAVSAASVASAAVASGGPESSPRDVSPPMTLRQDEEVMSDGKQPA</sequence>
<reference evidence="3 4" key="1">
    <citation type="journal article" date="2015" name="Nat. Commun.">
        <title>Outbred genome sequencing and CRISPR/Cas9 gene editing in butterflies.</title>
        <authorList>
            <person name="Li X."/>
            <person name="Fan D."/>
            <person name="Zhang W."/>
            <person name="Liu G."/>
            <person name="Zhang L."/>
            <person name="Zhao L."/>
            <person name="Fang X."/>
            <person name="Chen L."/>
            <person name="Dong Y."/>
            <person name="Chen Y."/>
            <person name="Ding Y."/>
            <person name="Zhao R."/>
            <person name="Feng M."/>
            <person name="Zhu Y."/>
            <person name="Feng Y."/>
            <person name="Jiang X."/>
            <person name="Zhu D."/>
            <person name="Xiang H."/>
            <person name="Feng X."/>
            <person name="Li S."/>
            <person name="Wang J."/>
            <person name="Zhang G."/>
            <person name="Kronforst M.R."/>
            <person name="Wang W."/>
        </authorList>
    </citation>
    <scope>NUCLEOTIDE SEQUENCE [LARGE SCALE GENOMIC DNA]</scope>
    <source>
        <strain evidence="3">Ya'a_city_454_Pm</strain>
        <tissue evidence="3">Whole body</tissue>
    </source>
</reference>
<feature type="region of interest" description="Disordered" evidence="1">
    <location>
        <begin position="147"/>
        <end position="179"/>
    </location>
</feature>
<keyword evidence="4" id="KW-1185">Reference proteome</keyword>
<evidence type="ECO:0000256" key="1">
    <source>
        <dbReference type="SAM" id="MobiDB-lite"/>
    </source>
</evidence>
<name>A0A0N1PIF4_PAPMA</name>
<feature type="chain" id="PRO_5005879802" evidence="2">
    <location>
        <begin position="22"/>
        <end position="179"/>
    </location>
</feature>
<feature type="compositionally biased region" description="Basic residues" evidence="1">
    <location>
        <begin position="81"/>
        <end position="94"/>
    </location>
</feature>
<evidence type="ECO:0000313" key="4">
    <source>
        <dbReference type="Proteomes" id="UP000053240"/>
    </source>
</evidence>
<proteinExistence type="predicted"/>
<dbReference type="Proteomes" id="UP000053240">
    <property type="component" value="Unassembled WGS sequence"/>
</dbReference>
<dbReference type="InParanoid" id="A0A0N1PIF4"/>
<dbReference type="EMBL" id="KQ459761">
    <property type="protein sequence ID" value="KPJ20135.1"/>
    <property type="molecule type" value="Genomic_DNA"/>
</dbReference>
<feature type="signal peptide" evidence="2">
    <location>
        <begin position="1"/>
        <end position="21"/>
    </location>
</feature>
<feature type="region of interest" description="Disordered" evidence="1">
    <location>
        <begin position="78"/>
        <end position="101"/>
    </location>
</feature>
<evidence type="ECO:0000256" key="2">
    <source>
        <dbReference type="SAM" id="SignalP"/>
    </source>
</evidence>
<accession>A0A0N1PIF4</accession>